<accession>A0A0N5A5Z1</accession>
<dbReference type="AlphaFoldDB" id="A0A0N5A5Z1"/>
<dbReference type="Proteomes" id="UP000038045">
    <property type="component" value="Unplaced"/>
</dbReference>
<dbReference type="WBParaSite" id="PTRK_0001731100.1">
    <property type="protein sequence ID" value="PTRK_0001731100.1"/>
    <property type="gene ID" value="PTRK_0001731100"/>
</dbReference>
<sequence length="681" mass="72157">MSAMPQRLERLPRRIGDHRLALGVGRILRGVEIDGDGDGLAVGRIQHADVIHRTVAARAGLVRDGPAGRNARLQARLPRRRRHHPFQKQPLESRLERRVLRQDQPLDIAGRLRRLDGVLVAVRPVQFRLQPIHAGRLIADAAIEGAQGLQPAHFADQDVGGGVVADFDRALHQLLDGQGRTDGRLRHRGVADHVGLRHRDRPVQPLLPRLNAQQGGGGQIHLEGRAIDKPLVAAPVGALAFGQDRDAQTAAGADGDAQDRRRMGAVAQAVAERVQNQRLFHLGHGLADKATGHGVGGLSRLTGHAGVIGRGGGGGGSLPAQQRASVRQADGVDVDLGPGRQQHRAVHGVFQLAHVAGPAVSDQGASGLRADGARRHAVGGGVFLDEVVGQHGDVAGAFAQRRQAQVHDVQPVQQVFAERPLGHRLGQVAVGGGDDADVDGHRLGAADAVDHPLLNGAQQLGLKAGVHFADFVQQKRAAVGLLELADAARHGAGKGPLLVTEQLGFQQVIRDGGAVDADEGLVRTTRAAVQIAGHHLLTDAAFAGDQDGGFRTRHLIGQLDDRLHRRISRDHRPLVIRHRRQDGGDQVRLGRQGDELLGPGADGVGRFLGVSVDAAGHDRHMNALGVVGGDQGGDVDAVVDHQQVRALPPAQLLGRLIGALDVLDLGAVRHGHLHRRRQLAA</sequence>
<name>A0A0N5A5Z1_PARTI</name>
<reference evidence="2" key="1">
    <citation type="submission" date="2017-02" db="UniProtKB">
        <authorList>
            <consortium name="WormBaseParasite"/>
        </authorList>
    </citation>
    <scope>IDENTIFICATION</scope>
</reference>
<organism evidence="1 2">
    <name type="scientific">Parastrongyloides trichosuri</name>
    <name type="common">Possum-specific nematode worm</name>
    <dbReference type="NCBI Taxonomy" id="131310"/>
    <lineage>
        <taxon>Eukaryota</taxon>
        <taxon>Metazoa</taxon>
        <taxon>Ecdysozoa</taxon>
        <taxon>Nematoda</taxon>
        <taxon>Chromadorea</taxon>
        <taxon>Rhabditida</taxon>
        <taxon>Tylenchina</taxon>
        <taxon>Panagrolaimomorpha</taxon>
        <taxon>Strongyloidoidea</taxon>
        <taxon>Strongyloididae</taxon>
        <taxon>Parastrongyloides</taxon>
    </lineage>
</organism>
<keyword evidence="1" id="KW-1185">Reference proteome</keyword>
<dbReference type="AntiFam" id="ANF00077">
    <property type="entry name" value="Shadow ORF (opposite AtoC)"/>
</dbReference>
<evidence type="ECO:0000313" key="1">
    <source>
        <dbReference type="Proteomes" id="UP000038045"/>
    </source>
</evidence>
<evidence type="ECO:0000313" key="2">
    <source>
        <dbReference type="WBParaSite" id="PTRK_0001731100.1"/>
    </source>
</evidence>
<proteinExistence type="predicted"/>
<dbReference type="AntiFam" id="ANF00203">
    <property type="entry name" value="Shadow ORF (opposite algB)"/>
</dbReference>
<protein>
    <submittedName>
        <fullName evidence="2">PE-PGRS family protein</fullName>
    </submittedName>
</protein>